<dbReference type="EMBL" id="ML734966">
    <property type="protein sequence ID" value="KAB8206005.1"/>
    <property type="molecule type" value="Genomic_DNA"/>
</dbReference>
<organism evidence="1 2">
    <name type="scientific">Aspergillus parasiticus</name>
    <dbReference type="NCBI Taxonomy" id="5067"/>
    <lineage>
        <taxon>Eukaryota</taxon>
        <taxon>Fungi</taxon>
        <taxon>Dikarya</taxon>
        <taxon>Ascomycota</taxon>
        <taxon>Pezizomycotina</taxon>
        <taxon>Eurotiomycetes</taxon>
        <taxon>Eurotiomycetidae</taxon>
        <taxon>Eurotiales</taxon>
        <taxon>Aspergillaceae</taxon>
        <taxon>Aspergillus</taxon>
        <taxon>Aspergillus subgen. Circumdati</taxon>
    </lineage>
</organism>
<evidence type="ECO:0000313" key="1">
    <source>
        <dbReference type="EMBL" id="KAB8206005.1"/>
    </source>
</evidence>
<name>A0A5N6DLM8_ASPPA</name>
<dbReference type="AlphaFoldDB" id="A0A5N6DLM8"/>
<accession>A0A5N6DLM8</accession>
<keyword evidence="2" id="KW-1185">Reference proteome</keyword>
<dbReference type="VEuPathDB" id="FungiDB:BDV34DRAFT_194627"/>
<proteinExistence type="predicted"/>
<gene>
    <name evidence="1" type="ORF">BDV34DRAFT_194627</name>
</gene>
<sequence>MAPTVSLQNNLGFRRVLQMVKPDSLEDTVQQLWLAIVTSWFPSREDYIWTFKSPALVHNDMPSLTVIQVMKVSPNPEEPDGWSEHPILLVECKCPSRDVPLSWGNTISTQCRNVLSQTNNDPRQLFGIVAIGTKARFYRLDGEASSDQQLAQLHQGTLDTCDPTGIPQVESMMDYIKANA</sequence>
<reference evidence="1 2" key="1">
    <citation type="submission" date="2019-04" db="EMBL/GenBank/DDBJ databases">
        <title>Fungal friends and foes A comparative genomics study of 23 Aspergillus species from section Flavi.</title>
        <authorList>
            <consortium name="DOE Joint Genome Institute"/>
            <person name="Kjaerbolling I."/>
            <person name="Vesth T.C."/>
            <person name="Frisvad J.C."/>
            <person name="Nybo J.L."/>
            <person name="Theobald S."/>
            <person name="Kildgaard S."/>
            <person name="Petersen T.I."/>
            <person name="Kuo A."/>
            <person name="Sato A."/>
            <person name="Lyhne E.K."/>
            <person name="Kogle M.E."/>
            <person name="Wiebenga A."/>
            <person name="Kun R.S."/>
            <person name="Lubbers R.J."/>
            <person name="Makela M.R."/>
            <person name="Barry K."/>
            <person name="Chovatia M."/>
            <person name="Clum A."/>
            <person name="Daum C."/>
            <person name="Haridas S."/>
            <person name="He G."/>
            <person name="LaButti K."/>
            <person name="Lipzen A."/>
            <person name="Mondo S."/>
            <person name="Pangilinan J."/>
            <person name="Riley R."/>
            <person name="Salamov A."/>
            <person name="Simmons B.A."/>
            <person name="Magnuson J.K."/>
            <person name="Henrissat B."/>
            <person name="Mortensen U.H."/>
            <person name="Larsen T.O."/>
            <person name="De vries R.P."/>
            <person name="Grigoriev I.V."/>
            <person name="Machida M."/>
            <person name="Baker S.E."/>
            <person name="Andersen M.R."/>
        </authorList>
    </citation>
    <scope>NUCLEOTIDE SEQUENCE [LARGE SCALE GENOMIC DNA]</scope>
    <source>
        <strain evidence="1 2">CBS 117618</strain>
    </source>
</reference>
<protein>
    <submittedName>
        <fullName evidence="1">Uncharacterized protein</fullName>
    </submittedName>
</protein>
<dbReference type="OMA" id="SWFPSRE"/>
<evidence type="ECO:0000313" key="2">
    <source>
        <dbReference type="Proteomes" id="UP000326532"/>
    </source>
</evidence>
<dbReference type="Proteomes" id="UP000326532">
    <property type="component" value="Unassembled WGS sequence"/>
</dbReference>